<gene>
    <name evidence="2" type="ORF">LVIROSA_LOCUS2465</name>
</gene>
<evidence type="ECO:0000256" key="1">
    <source>
        <dbReference type="SAM" id="MobiDB-lite"/>
    </source>
</evidence>
<dbReference type="AlphaFoldDB" id="A0AAU9LML7"/>
<feature type="region of interest" description="Disordered" evidence="1">
    <location>
        <begin position="44"/>
        <end position="116"/>
    </location>
</feature>
<feature type="compositionally biased region" description="Basic and acidic residues" evidence="1">
    <location>
        <begin position="44"/>
        <end position="67"/>
    </location>
</feature>
<evidence type="ECO:0000313" key="2">
    <source>
        <dbReference type="EMBL" id="CAH1414554.1"/>
    </source>
</evidence>
<keyword evidence="3" id="KW-1185">Reference proteome</keyword>
<dbReference type="EMBL" id="CAKMRJ010000001">
    <property type="protein sequence ID" value="CAH1414554.1"/>
    <property type="molecule type" value="Genomic_DNA"/>
</dbReference>
<reference evidence="2 3" key="1">
    <citation type="submission" date="2022-01" db="EMBL/GenBank/DDBJ databases">
        <authorList>
            <person name="Xiong W."/>
            <person name="Schranz E."/>
        </authorList>
    </citation>
    <scope>NUCLEOTIDE SEQUENCE [LARGE SCALE GENOMIC DNA]</scope>
</reference>
<organism evidence="2 3">
    <name type="scientific">Lactuca virosa</name>
    <dbReference type="NCBI Taxonomy" id="75947"/>
    <lineage>
        <taxon>Eukaryota</taxon>
        <taxon>Viridiplantae</taxon>
        <taxon>Streptophyta</taxon>
        <taxon>Embryophyta</taxon>
        <taxon>Tracheophyta</taxon>
        <taxon>Spermatophyta</taxon>
        <taxon>Magnoliopsida</taxon>
        <taxon>eudicotyledons</taxon>
        <taxon>Gunneridae</taxon>
        <taxon>Pentapetalae</taxon>
        <taxon>asterids</taxon>
        <taxon>campanulids</taxon>
        <taxon>Asterales</taxon>
        <taxon>Asteraceae</taxon>
        <taxon>Cichorioideae</taxon>
        <taxon>Cichorieae</taxon>
        <taxon>Lactucinae</taxon>
        <taxon>Lactuca</taxon>
    </lineage>
</organism>
<sequence length="220" mass="24021">MLMAEYCPRGEVQKMEQELWNFTVRNSDIDAYITSAKRLAKKLYDHNTKKGKKSGETENKKESDNRKGKNNKRKGRQGSESSKKQQTVTVNAATTQVPSTPHAPASSTPSAPKQYSGNLPKCNKCNLYHNGECREMQCTSCNERVTRQNTAGPILPRISSRETTTTTTATTTTTTTTTTPTTTATTLGLATPVMDVEGLGISVETAPMSTTKGMEEQGEC</sequence>
<protein>
    <submittedName>
        <fullName evidence="2">Uncharacterized protein</fullName>
    </submittedName>
</protein>
<dbReference type="Proteomes" id="UP001157418">
    <property type="component" value="Unassembled WGS sequence"/>
</dbReference>
<comment type="caution">
    <text evidence="2">The sequence shown here is derived from an EMBL/GenBank/DDBJ whole genome shotgun (WGS) entry which is preliminary data.</text>
</comment>
<name>A0AAU9LML7_9ASTR</name>
<feature type="compositionally biased region" description="Low complexity" evidence="1">
    <location>
        <begin position="85"/>
        <end position="112"/>
    </location>
</feature>
<accession>A0AAU9LML7</accession>
<feature type="region of interest" description="Disordered" evidence="1">
    <location>
        <begin position="163"/>
        <end position="183"/>
    </location>
</feature>
<proteinExistence type="predicted"/>
<evidence type="ECO:0000313" key="3">
    <source>
        <dbReference type="Proteomes" id="UP001157418"/>
    </source>
</evidence>